<organism evidence="2 3">
    <name type="scientific">Protea cynaroides</name>
    <dbReference type="NCBI Taxonomy" id="273540"/>
    <lineage>
        <taxon>Eukaryota</taxon>
        <taxon>Viridiplantae</taxon>
        <taxon>Streptophyta</taxon>
        <taxon>Embryophyta</taxon>
        <taxon>Tracheophyta</taxon>
        <taxon>Spermatophyta</taxon>
        <taxon>Magnoliopsida</taxon>
        <taxon>Proteales</taxon>
        <taxon>Proteaceae</taxon>
        <taxon>Protea</taxon>
    </lineage>
</organism>
<evidence type="ECO:0000256" key="1">
    <source>
        <dbReference type="SAM" id="MobiDB-lite"/>
    </source>
</evidence>
<name>A0A9Q0KUF7_9MAGN</name>
<dbReference type="AlphaFoldDB" id="A0A9Q0KUF7"/>
<comment type="caution">
    <text evidence="2">The sequence shown here is derived from an EMBL/GenBank/DDBJ whole genome shotgun (WGS) entry which is preliminary data.</text>
</comment>
<reference evidence="2" key="1">
    <citation type="journal article" date="2023" name="Plant J.">
        <title>The genome of the king protea, Protea cynaroides.</title>
        <authorList>
            <person name="Chang J."/>
            <person name="Duong T.A."/>
            <person name="Schoeman C."/>
            <person name="Ma X."/>
            <person name="Roodt D."/>
            <person name="Barker N."/>
            <person name="Li Z."/>
            <person name="Van de Peer Y."/>
            <person name="Mizrachi E."/>
        </authorList>
    </citation>
    <scope>NUCLEOTIDE SEQUENCE</scope>
    <source>
        <tissue evidence="2">Young leaves</tissue>
    </source>
</reference>
<dbReference type="OrthoDB" id="1194645at2759"/>
<evidence type="ECO:0000313" key="2">
    <source>
        <dbReference type="EMBL" id="KAJ4977033.1"/>
    </source>
</evidence>
<sequence>MAISPSTTLSSSLSPSSMSSISPPISYPVLASSPSLGPVDSFVGPKPTVTFIPSYSQFVDLPSILLVQSAAKCARLFFDIDAEVENYSSYFFIARSRGGWGLSAPWVALFLLSWNCQGLWSSLKICALGNILEFHHPNILFLMKIKNQSSKVEQLKRRFQLARFWLTLKVYQGVWLYCGWKGYTFSFWSQIAIF</sequence>
<protein>
    <submittedName>
        <fullName evidence="2">Uncharacterized protein</fullName>
    </submittedName>
</protein>
<dbReference type="Proteomes" id="UP001141806">
    <property type="component" value="Unassembled WGS sequence"/>
</dbReference>
<keyword evidence="3" id="KW-1185">Reference proteome</keyword>
<gene>
    <name evidence="2" type="ORF">NE237_002139</name>
</gene>
<proteinExistence type="predicted"/>
<feature type="region of interest" description="Disordered" evidence="1">
    <location>
        <begin position="1"/>
        <end position="20"/>
    </location>
</feature>
<accession>A0A9Q0KUF7</accession>
<evidence type="ECO:0000313" key="3">
    <source>
        <dbReference type="Proteomes" id="UP001141806"/>
    </source>
</evidence>
<dbReference type="EMBL" id="JAMYWD010000003">
    <property type="protein sequence ID" value="KAJ4977033.1"/>
    <property type="molecule type" value="Genomic_DNA"/>
</dbReference>